<dbReference type="InterPro" id="IPR020814">
    <property type="entry name" value="Ribosomal_S6_plastid/chlpt"/>
</dbReference>
<dbReference type="RefSeq" id="WP_158336726.1">
    <property type="nucleotide sequence ID" value="NZ_CP033004.1"/>
</dbReference>
<organism evidence="9 10">
    <name type="scientific">Buchnera aphidicola subsp. Melaphis rhois</name>
    <dbReference type="NCBI Taxonomy" id="118103"/>
    <lineage>
        <taxon>Bacteria</taxon>
        <taxon>Pseudomonadati</taxon>
        <taxon>Pseudomonadota</taxon>
        <taxon>Gammaproteobacteria</taxon>
        <taxon>Enterobacterales</taxon>
        <taxon>Erwiniaceae</taxon>
        <taxon>Buchnera</taxon>
    </lineage>
</organism>
<proteinExistence type="inferred from homology"/>
<dbReference type="Gene3D" id="3.30.70.60">
    <property type="match status" value="1"/>
</dbReference>
<comment type="similarity">
    <text evidence="1 8">Belongs to the bacterial ribosomal protein bS6 family.</text>
</comment>
<keyword evidence="2 8" id="KW-0699">rRNA-binding</keyword>
<dbReference type="GO" id="GO:0070181">
    <property type="term" value="F:small ribosomal subunit rRNA binding"/>
    <property type="evidence" value="ECO:0007669"/>
    <property type="project" value="TreeGrafter"/>
</dbReference>
<name>A0A4D6Y1Z1_BUCMH</name>
<sequence length="116" mass="14041">MRNYEIILLVHPDHSEQIPSIIEQYKKLIFNDQGKIHRFEDWGKRQLAYSINKLQKAHYILMNIEVNIIVIKELSDKFRFNDFIIRNIIMFVKKPISEASPMMRIRENKRLELEVN</sequence>
<keyword evidence="3 8" id="KW-0694">RNA-binding</keyword>
<evidence type="ECO:0000256" key="7">
    <source>
        <dbReference type="ARBA" id="ARBA00035294"/>
    </source>
</evidence>
<dbReference type="PROSITE" id="PS01048">
    <property type="entry name" value="RIBOSOMAL_S6"/>
    <property type="match status" value="1"/>
</dbReference>
<evidence type="ECO:0000256" key="3">
    <source>
        <dbReference type="ARBA" id="ARBA00022884"/>
    </source>
</evidence>
<dbReference type="PANTHER" id="PTHR21011:SF1">
    <property type="entry name" value="SMALL RIBOSOMAL SUBUNIT PROTEIN BS6M"/>
    <property type="match status" value="1"/>
</dbReference>
<dbReference type="Pfam" id="PF01250">
    <property type="entry name" value="Ribosomal_S6"/>
    <property type="match status" value="1"/>
</dbReference>
<keyword evidence="5 8" id="KW-0687">Ribonucleoprotein</keyword>
<dbReference type="InterPro" id="IPR014717">
    <property type="entry name" value="Transl_elong_EF1B/ribsomal_bS6"/>
</dbReference>
<dbReference type="AlphaFoldDB" id="A0A4D6Y1Z1"/>
<evidence type="ECO:0000256" key="6">
    <source>
        <dbReference type="ARBA" id="ARBA00035104"/>
    </source>
</evidence>
<dbReference type="InterPro" id="IPR020815">
    <property type="entry name" value="Ribosomal_bS6_CS"/>
</dbReference>
<dbReference type="CDD" id="cd00473">
    <property type="entry name" value="bS6"/>
    <property type="match status" value="1"/>
</dbReference>
<dbReference type="GO" id="GO:0003735">
    <property type="term" value="F:structural constituent of ribosome"/>
    <property type="evidence" value="ECO:0007669"/>
    <property type="project" value="InterPro"/>
</dbReference>
<dbReference type="GO" id="GO:0022627">
    <property type="term" value="C:cytosolic small ribosomal subunit"/>
    <property type="evidence" value="ECO:0007669"/>
    <property type="project" value="TreeGrafter"/>
</dbReference>
<dbReference type="GO" id="GO:0006412">
    <property type="term" value="P:translation"/>
    <property type="evidence" value="ECO:0007669"/>
    <property type="project" value="UniProtKB-UniRule"/>
</dbReference>
<evidence type="ECO:0000256" key="1">
    <source>
        <dbReference type="ARBA" id="ARBA00009512"/>
    </source>
</evidence>
<keyword evidence="4 8" id="KW-0689">Ribosomal protein</keyword>
<evidence type="ECO:0000256" key="4">
    <source>
        <dbReference type="ARBA" id="ARBA00022980"/>
    </source>
</evidence>
<dbReference type="HAMAP" id="MF_00360">
    <property type="entry name" value="Ribosomal_bS6"/>
    <property type="match status" value="1"/>
</dbReference>
<gene>
    <name evidence="8" type="primary">rpsF</name>
    <name evidence="9" type="ORF">D9V73_02665</name>
</gene>
<dbReference type="EMBL" id="CP033004">
    <property type="protein sequence ID" value="QCI23516.1"/>
    <property type="molecule type" value="Genomic_DNA"/>
</dbReference>
<evidence type="ECO:0000256" key="5">
    <source>
        <dbReference type="ARBA" id="ARBA00023274"/>
    </source>
</evidence>
<dbReference type="NCBIfam" id="TIGR00166">
    <property type="entry name" value="S6"/>
    <property type="match status" value="1"/>
</dbReference>
<evidence type="ECO:0000313" key="9">
    <source>
        <dbReference type="EMBL" id="QCI23516.1"/>
    </source>
</evidence>
<dbReference type="InterPro" id="IPR000529">
    <property type="entry name" value="Ribosomal_bS6"/>
</dbReference>
<dbReference type="OrthoDB" id="9812702at2"/>
<dbReference type="SUPFAM" id="SSF54995">
    <property type="entry name" value="Ribosomal protein S6"/>
    <property type="match status" value="1"/>
</dbReference>
<dbReference type="PANTHER" id="PTHR21011">
    <property type="entry name" value="MITOCHONDRIAL 28S RIBOSOMAL PROTEIN S6"/>
    <property type="match status" value="1"/>
</dbReference>
<evidence type="ECO:0000256" key="2">
    <source>
        <dbReference type="ARBA" id="ARBA00022730"/>
    </source>
</evidence>
<comment type="function">
    <text evidence="6 8">Binds together with bS18 to 16S ribosomal RNA.</text>
</comment>
<protein>
    <recommendedName>
        <fullName evidence="7 8">Small ribosomal subunit protein bS6</fullName>
    </recommendedName>
</protein>
<evidence type="ECO:0000256" key="8">
    <source>
        <dbReference type="HAMAP-Rule" id="MF_00360"/>
    </source>
</evidence>
<evidence type="ECO:0000313" key="10">
    <source>
        <dbReference type="Proteomes" id="UP000298566"/>
    </source>
</evidence>
<dbReference type="InterPro" id="IPR035980">
    <property type="entry name" value="Ribosomal_bS6_sf"/>
</dbReference>
<dbReference type="Proteomes" id="UP000298566">
    <property type="component" value="Chromosome"/>
</dbReference>
<reference evidence="9 10" key="1">
    <citation type="submission" date="2018-10" db="EMBL/GenBank/DDBJ databases">
        <title>Comparative functional genomics of the obligate endosymbiont Buchnera aphidicola.</title>
        <authorList>
            <person name="Chong R.A."/>
        </authorList>
    </citation>
    <scope>NUCLEOTIDE SEQUENCE [LARGE SCALE GENOMIC DNA]</scope>
    <source>
        <strain evidence="9 10">Mrh</strain>
    </source>
</reference>
<accession>A0A4D6Y1Z1</accession>